<dbReference type="AlphaFoldDB" id="A0A0R3Q8L7"/>
<reference evidence="4" key="1">
    <citation type="submission" date="2017-02" db="UniProtKB">
        <authorList>
            <consortium name="WormBaseParasite"/>
        </authorList>
    </citation>
    <scope>IDENTIFICATION</scope>
</reference>
<accession>A0A0R3Q8L7</accession>
<reference evidence="2 3" key="2">
    <citation type="submission" date="2018-11" db="EMBL/GenBank/DDBJ databases">
        <authorList>
            <consortium name="Pathogen Informatics"/>
        </authorList>
    </citation>
    <scope>NUCLEOTIDE SEQUENCE [LARGE SCALE GENOMIC DNA]</scope>
</reference>
<keyword evidence="3" id="KW-1185">Reference proteome</keyword>
<dbReference type="WBParaSite" id="BTMF_0000267501-mRNA-1">
    <property type="protein sequence ID" value="BTMF_0000267501-mRNA-1"/>
    <property type="gene ID" value="BTMF_0000267501"/>
</dbReference>
<dbReference type="Proteomes" id="UP000280834">
    <property type="component" value="Unassembled WGS sequence"/>
</dbReference>
<dbReference type="EMBL" id="UZAG01001531">
    <property type="protein sequence ID" value="VDO11533.1"/>
    <property type="molecule type" value="Genomic_DNA"/>
</dbReference>
<organism evidence="4">
    <name type="scientific">Brugia timori</name>
    <dbReference type="NCBI Taxonomy" id="42155"/>
    <lineage>
        <taxon>Eukaryota</taxon>
        <taxon>Metazoa</taxon>
        <taxon>Ecdysozoa</taxon>
        <taxon>Nematoda</taxon>
        <taxon>Chromadorea</taxon>
        <taxon>Rhabditida</taxon>
        <taxon>Spirurina</taxon>
        <taxon>Spiruromorpha</taxon>
        <taxon>Filarioidea</taxon>
        <taxon>Onchocercidae</taxon>
        <taxon>Brugia</taxon>
    </lineage>
</organism>
<evidence type="ECO:0000256" key="1">
    <source>
        <dbReference type="SAM" id="MobiDB-lite"/>
    </source>
</evidence>
<gene>
    <name evidence="2" type="ORF">BTMF_LOCUS1999</name>
</gene>
<evidence type="ECO:0000313" key="3">
    <source>
        <dbReference type="Proteomes" id="UP000280834"/>
    </source>
</evidence>
<proteinExistence type="predicted"/>
<protein>
    <submittedName>
        <fullName evidence="2 4">Uncharacterized protein</fullName>
    </submittedName>
</protein>
<sequence length="46" mass="5259">MTSLDGHRFPPKQTRPSNREQRKFRLNSQYIIPSKLQLNSAASSAT</sequence>
<feature type="region of interest" description="Disordered" evidence="1">
    <location>
        <begin position="1"/>
        <end position="28"/>
    </location>
</feature>
<evidence type="ECO:0000313" key="4">
    <source>
        <dbReference type="WBParaSite" id="BTMF_0000267501-mRNA-1"/>
    </source>
</evidence>
<evidence type="ECO:0000313" key="2">
    <source>
        <dbReference type="EMBL" id="VDO11533.1"/>
    </source>
</evidence>
<name>A0A0R3Q8L7_9BILA</name>